<feature type="compositionally biased region" description="Basic and acidic residues" evidence="1">
    <location>
        <begin position="97"/>
        <end position="136"/>
    </location>
</feature>
<feature type="region of interest" description="Disordered" evidence="1">
    <location>
        <begin position="97"/>
        <end position="164"/>
    </location>
</feature>
<reference evidence="2 3" key="1">
    <citation type="journal article" date="2016" name="PLoS ONE">
        <title>Sequence Assembly of Yarrowia lipolytica Strain W29/CLIB89 Shows Transposable Element Diversity.</title>
        <authorList>
            <person name="Magnan C."/>
            <person name="Yu J."/>
            <person name="Chang I."/>
            <person name="Jahn E."/>
            <person name="Kanomata Y."/>
            <person name="Wu J."/>
            <person name="Zeller M."/>
            <person name="Oakes M."/>
            <person name="Baldi P."/>
            <person name="Sandmeyer S."/>
        </authorList>
    </citation>
    <scope>NUCLEOTIDE SEQUENCE [LARGE SCALE GENOMIC DNA]</scope>
    <source>
        <strain evidence="3">CLIB89(W29)</strain>
    </source>
</reference>
<name>A0A1D8N6X3_YARLL</name>
<organism evidence="2 3">
    <name type="scientific">Yarrowia lipolytica</name>
    <name type="common">Candida lipolytica</name>
    <dbReference type="NCBI Taxonomy" id="4952"/>
    <lineage>
        <taxon>Eukaryota</taxon>
        <taxon>Fungi</taxon>
        <taxon>Dikarya</taxon>
        <taxon>Ascomycota</taxon>
        <taxon>Saccharomycotina</taxon>
        <taxon>Dipodascomycetes</taxon>
        <taxon>Dipodascales</taxon>
        <taxon>Dipodascales incertae sedis</taxon>
        <taxon>Yarrowia</taxon>
    </lineage>
</organism>
<dbReference type="AlphaFoldDB" id="A0A1D8N6X3"/>
<evidence type="ECO:0000313" key="2">
    <source>
        <dbReference type="EMBL" id="AOW01372.1"/>
    </source>
</evidence>
<gene>
    <name evidence="2" type="ORF">YALI1_B10119g</name>
</gene>
<dbReference type="Proteomes" id="UP000182444">
    <property type="component" value="Chromosome 1B"/>
</dbReference>
<protein>
    <submittedName>
        <fullName evidence="2">Uncharacterized protein</fullName>
    </submittedName>
</protein>
<accession>A0A1D8N6X3</accession>
<sequence length="164" mass="18730">MYRQMSTGISCFSVYHTSCSGRGSCLGSMLVDLRRLTSCQEVDIAVDSGGAGGMKVEWLGSLIPAVVPESRLEPFRVNYLKCRVSCAAEFQPKFHENFTEKKNRKQKQEKNHERPHTQQDQDKTISRPAMRSENRKKSTHIGRLVNHVTKKSTSMARFRPKNQR</sequence>
<dbReference type="EMBL" id="CP017554">
    <property type="protein sequence ID" value="AOW01372.1"/>
    <property type="molecule type" value="Genomic_DNA"/>
</dbReference>
<evidence type="ECO:0000256" key="1">
    <source>
        <dbReference type="SAM" id="MobiDB-lite"/>
    </source>
</evidence>
<dbReference type="RefSeq" id="XP_068138127.1">
    <property type="nucleotide sequence ID" value="XM_068282026.1"/>
</dbReference>
<dbReference type="GeneID" id="94582682"/>
<proteinExistence type="predicted"/>
<dbReference type="VEuPathDB" id="FungiDB:YALI1_B10119g"/>
<evidence type="ECO:0000313" key="3">
    <source>
        <dbReference type="Proteomes" id="UP000182444"/>
    </source>
</evidence>